<gene>
    <name evidence="1" type="ORF">C8Z91_25045</name>
</gene>
<protein>
    <submittedName>
        <fullName evidence="1">Uncharacterized protein</fullName>
    </submittedName>
</protein>
<name>A0A2T6FXL1_9BACL</name>
<organism evidence="1 2">
    <name type="scientific">Paenibacillus elgii</name>
    <dbReference type="NCBI Taxonomy" id="189691"/>
    <lineage>
        <taxon>Bacteria</taxon>
        <taxon>Bacillati</taxon>
        <taxon>Bacillota</taxon>
        <taxon>Bacilli</taxon>
        <taxon>Bacillales</taxon>
        <taxon>Paenibacillaceae</taxon>
        <taxon>Paenibacillus</taxon>
    </lineage>
</organism>
<sequence>MFRMYLQHKNNFDRVTIEVKEYDDEFDDETSVISDICKYLHQTGDIDFIVSGFGSERWPVDCKFDLPLIIRELPEIIQNLNINEYNFCLGFYEQGVMREIIFSDGDDGKLQLECKSLMHGWSPSPSCIIMEKSTVKKMIEELFGNFIAYSQMVCPELMSEKLFKDWIFRYNISYIFNA</sequence>
<dbReference type="RefSeq" id="WP_108533695.1">
    <property type="nucleotide sequence ID" value="NZ_PYHP01000069.1"/>
</dbReference>
<evidence type="ECO:0000313" key="1">
    <source>
        <dbReference type="EMBL" id="PUA36648.1"/>
    </source>
</evidence>
<dbReference type="Proteomes" id="UP000244184">
    <property type="component" value="Unassembled WGS sequence"/>
</dbReference>
<dbReference type="EMBL" id="PYHP01000069">
    <property type="protein sequence ID" value="PUA36648.1"/>
    <property type="molecule type" value="Genomic_DNA"/>
</dbReference>
<evidence type="ECO:0000313" key="2">
    <source>
        <dbReference type="Proteomes" id="UP000244184"/>
    </source>
</evidence>
<accession>A0A2T6FXL1</accession>
<reference evidence="1 2" key="1">
    <citation type="submission" date="2018-03" db="EMBL/GenBank/DDBJ databases">
        <title>Genome sequence of Paenibacillus elgii strain AC13 an antimicrobial compound producing bacteria.</title>
        <authorList>
            <person name="Kurokawa A.S."/>
            <person name="Araujo J.F."/>
            <person name="Costa R.A."/>
            <person name="Ortega D.B."/>
            <person name="Pires A.S."/>
            <person name="Pappas G.J.Jr."/>
            <person name="Franco O.L."/>
            <person name="Barreto C."/>
            <person name="Magalhaes B.S."/>
            <person name="Kruger R.H."/>
        </authorList>
    </citation>
    <scope>NUCLEOTIDE SEQUENCE [LARGE SCALE GENOMIC DNA]</scope>
    <source>
        <strain evidence="1 2">AC13</strain>
    </source>
</reference>
<comment type="caution">
    <text evidence="1">The sequence shown here is derived from an EMBL/GenBank/DDBJ whole genome shotgun (WGS) entry which is preliminary data.</text>
</comment>
<dbReference type="AlphaFoldDB" id="A0A2T6FXL1"/>
<proteinExistence type="predicted"/>